<proteinExistence type="predicted"/>
<dbReference type="PANTHER" id="PTHR31527">
    <property type="entry name" value="RE64534P"/>
    <property type="match status" value="1"/>
</dbReference>
<dbReference type="EMBL" id="JAEQNA010000003">
    <property type="protein sequence ID" value="MBL0420850.1"/>
    <property type="molecule type" value="Genomic_DNA"/>
</dbReference>
<reference evidence="2" key="1">
    <citation type="submission" date="2021-01" db="EMBL/GenBank/DDBJ databases">
        <title>Ramlibacter sp. strain AW1 16S ribosomal RNA gene Genome sequencing and assembly.</title>
        <authorList>
            <person name="Kang M."/>
        </authorList>
    </citation>
    <scope>NUCLEOTIDE SEQUENCE</scope>
    <source>
        <strain evidence="2">AW1</strain>
    </source>
</reference>
<dbReference type="PANTHER" id="PTHR31527:SF0">
    <property type="entry name" value="RE64534P"/>
    <property type="match status" value="1"/>
</dbReference>
<name>A0A936ZNZ6_9BURK</name>
<dbReference type="InterPro" id="IPR018959">
    <property type="entry name" value="DUF1989"/>
</dbReference>
<dbReference type="Pfam" id="PF09347">
    <property type="entry name" value="DUF1989"/>
    <property type="match status" value="1"/>
</dbReference>
<accession>A0A936ZNZ6</accession>
<sequence length="197" mass="21651">MNLVVLPARSGTRVSLNKGQALRIVNTHGGQVVDLWAYLLDGSQHMSMPHSVVTLGRIKPRVGDTLYTQLREPILKLEDDQSPGTHCMLFAACDRARYKLLGAQGHHHNCADNMREALGPTGIDPGYVPTPLNLFMNTHFHDHQDMEVVEPQAKVGDFVTFRALQDCIAVMSACPQDMVPVNAHGCTPQPVGYCVLD</sequence>
<dbReference type="Proteomes" id="UP000613011">
    <property type="component" value="Unassembled WGS sequence"/>
</dbReference>
<dbReference type="AlphaFoldDB" id="A0A936ZNZ6"/>
<evidence type="ECO:0000259" key="1">
    <source>
        <dbReference type="Pfam" id="PF09347"/>
    </source>
</evidence>
<dbReference type="RefSeq" id="WP_201683920.1">
    <property type="nucleotide sequence ID" value="NZ_JAEQNA010000003.1"/>
</dbReference>
<protein>
    <submittedName>
        <fullName evidence="2">Urea carboxylase-associated family protein</fullName>
    </submittedName>
</protein>
<gene>
    <name evidence="2" type="ORF">JI739_10885</name>
</gene>
<organism evidence="2 3">
    <name type="scientific">Ramlibacter aurantiacus</name>
    <dbReference type="NCBI Taxonomy" id="2801330"/>
    <lineage>
        <taxon>Bacteria</taxon>
        <taxon>Pseudomonadati</taxon>
        <taxon>Pseudomonadota</taxon>
        <taxon>Betaproteobacteria</taxon>
        <taxon>Burkholderiales</taxon>
        <taxon>Comamonadaceae</taxon>
        <taxon>Ramlibacter</taxon>
    </lineage>
</organism>
<comment type="caution">
    <text evidence="2">The sequence shown here is derived from an EMBL/GenBank/DDBJ whole genome shotgun (WGS) entry which is preliminary data.</text>
</comment>
<evidence type="ECO:0000313" key="3">
    <source>
        <dbReference type="Proteomes" id="UP000613011"/>
    </source>
</evidence>
<evidence type="ECO:0000313" key="2">
    <source>
        <dbReference type="EMBL" id="MBL0420850.1"/>
    </source>
</evidence>
<feature type="domain" description="DUF1989" evidence="1">
    <location>
        <begin position="5"/>
        <end position="168"/>
    </location>
</feature>
<keyword evidence="3" id="KW-1185">Reference proteome</keyword>